<dbReference type="PANTHER" id="PTHR11002">
    <property type="entry name" value="CARBONIC ANHYDRASE"/>
    <property type="match status" value="1"/>
</dbReference>
<organism evidence="4 5">
    <name type="scientific">Kitasatospora cineracea</name>
    <dbReference type="NCBI Taxonomy" id="88074"/>
    <lineage>
        <taxon>Bacteria</taxon>
        <taxon>Bacillati</taxon>
        <taxon>Actinomycetota</taxon>
        <taxon>Actinomycetes</taxon>
        <taxon>Kitasatosporales</taxon>
        <taxon>Streptomycetaceae</taxon>
        <taxon>Kitasatospora</taxon>
    </lineage>
</organism>
<accession>A0A8G1XFG5</accession>
<dbReference type="SUPFAM" id="SSF53056">
    <property type="entry name" value="beta-carbonic anhydrase, cab"/>
    <property type="match status" value="1"/>
</dbReference>
<dbReference type="Proteomes" id="UP000267408">
    <property type="component" value="Unassembled WGS sequence"/>
</dbReference>
<dbReference type="GO" id="GO:0004089">
    <property type="term" value="F:carbonate dehydratase activity"/>
    <property type="evidence" value="ECO:0007669"/>
    <property type="project" value="InterPro"/>
</dbReference>
<dbReference type="Pfam" id="PF00484">
    <property type="entry name" value="Pro_CA"/>
    <property type="match status" value="1"/>
</dbReference>
<comment type="caution">
    <text evidence="4">The sequence shown here is derived from an EMBL/GenBank/DDBJ whole genome shotgun (WGS) entry which is preliminary data.</text>
</comment>
<dbReference type="RefSeq" id="WP_123558951.1">
    <property type="nucleotide sequence ID" value="NZ_RJVJ01000001.1"/>
</dbReference>
<comment type="cofactor">
    <cofactor evidence="3">
        <name>Zn(2+)</name>
        <dbReference type="ChEBI" id="CHEBI:29105"/>
    </cofactor>
    <text evidence="3">Binds 1 zinc ion per subunit.</text>
</comment>
<dbReference type="Gene3D" id="3.40.1050.10">
    <property type="entry name" value="Carbonic anhydrase"/>
    <property type="match status" value="1"/>
</dbReference>
<feature type="binding site" evidence="3">
    <location>
        <position position="115"/>
    </location>
    <ligand>
        <name>Zn(2+)</name>
        <dbReference type="ChEBI" id="CHEBI:29105"/>
    </ligand>
</feature>
<dbReference type="EMBL" id="RJVJ01000001">
    <property type="protein sequence ID" value="ROR46401.1"/>
    <property type="molecule type" value="Genomic_DNA"/>
</dbReference>
<protein>
    <submittedName>
        <fullName evidence="4">Carbonic anhydrase</fullName>
    </submittedName>
</protein>
<evidence type="ECO:0000256" key="1">
    <source>
        <dbReference type="ARBA" id="ARBA00006217"/>
    </source>
</evidence>
<dbReference type="SMART" id="SM00947">
    <property type="entry name" value="Pro_CA"/>
    <property type="match status" value="1"/>
</dbReference>
<dbReference type="InterPro" id="IPR001765">
    <property type="entry name" value="Carbonic_anhydrase"/>
</dbReference>
<dbReference type="CDD" id="cd03378">
    <property type="entry name" value="beta_CA_cladeC"/>
    <property type="match status" value="1"/>
</dbReference>
<dbReference type="GO" id="GO:0008270">
    <property type="term" value="F:zinc ion binding"/>
    <property type="evidence" value="ECO:0007669"/>
    <property type="project" value="InterPro"/>
</dbReference>
<sequence length="257" mass="26831">MGTSSPSAYGTGTGVGTGAVSRRQLLRTGTVAAAGTGLALLGTHWARAATAGPAADAPTSDVAAPVAPSEALDRLREGNARWVAGMPKHPDQSVQWLHEVSTGQHPFAAVFSCIDSRVPPELVFDQGLGDLFVLRTAAHTLDELVEASVEYGPLELATPAVVVLGHQRCGAVTAAVEAIEHGTQLPAHLPDIVKALRPSYTPGRDQAETVDLTVRAHIRRTVARLGRDAALRPLVECGGLRIAGAYYSLDDGSVSWL</sequence>
<feature type="binding site" evidence="3">
    <location>
        <position position="166"/>
    </location>
    <ligand>
        <name>Zn(2+)</name>
        <dbReference type="ChEBI" id="CHEBI:29105"/>
    </ligand>
</feature>
<dbReference type="InterPro" id="IPR006311">
    <property type="entry name" value="TAT_signal"/>
</dbReference>
<evidence type="ECO:0000256" key="3">
    <source>
        <dbReference type="PIRSR" id="PIRSR601765-1"/>
    </source>
</evidence>
<evidence type="ECO:0000256" key="2">
    <source>
        <dbReference type="ARBA" id="ARBA00024993"/>
    </source>
</evidence>
<gene>
    <name evidence="4" type="ORF">EDD39_4670</name>
</gene>
<dbReference type="InterPro" id="IPR036874">
    <property type="entry name" value="Carbonic_anhydrase_sf"/>
</dbReference>
<evidence type="ECO:0000313" key="5">
    <source>
        <dbReference type="Proteomes" id="UP000267408"/>
    </source>
</evidence>
<dbReference type="OrthoDB" id="9797527at2"/>
<dbReference type="AlphaFoldDB" id="A0A8G1XFG5"/>
<feature type="binding site" evidence="3">
    <location>
        <position position="113"/>
    </location>
    <ligand>
        <name>Zn(2+)</name>
        <dbReference type="ChEBI" id="CHEBI:29105"/>
    </ligand>
</feature>
<dbReference type="PROSITE" id="PS51318">
    <property type="entry name" value="TAT"/>
    <property type="match status" value="1"/>
</dbReference>
<keyword evidence="3" id="KW-0479">Metal-binding</keyword>
<name>A0A8G1XFG5_9ACTN</name>
<evidence type="ECO:0000313" key="4">
    <source>
        <dbReference type="EMBL" id="ROR46401.1"/>
    </source>
</evidence>
<comment type="function">
    <text evidence="2">Catalyzes the reversible hydration of carbon dioxide to form bicarbonate.</text>
</comment>
<reference evidence="4 5" key="1">
    <citation type="submission" date="2018-11" db="EMBL/GenBank/DDBJ databases">
        <title>Sequencing the genomes of 1000 actinobacteria strains.</title>
        <authorList>
            <person name="Klenk H.-P."/>
        </authorList>
    </citation>
    <scope>NUCLEOTIDE SEQUENCE [LARGE SCALE GENOMIC DNA]</scope>
    <source>
        <strain evidence="4 5">DSM 44780</strain>
    </source>
</reference>
<comment type="similarity">
    <text evidence="1">Belongs to the beta-class carbonic anhydrase family.</text>
</comment>
<proteinExistence type="inferred from homology"/>
<dbReference type="PANTHER" id="PTHR11002:SF79">
    <property type="entry name" value="CARBONIC ANHYDRASE 2"/>
    <property type="match status" value="1"/>
</dbReference>
<feature type="binding site" evidence="3">
    <location>
        <position position="169"/>
    </location>
    <ligand>
        <name>Zn(2+)</name>
        <dbReference type="ChEBI" id="CHEBI:29105"/>
    </ligand>
</feature>
<keyword evidence="3" id="KW-0862">Zinc</keyword>